<dbReference type="STRING" id="224999.GCA_001485475_00921"/>
<dbReference type="Gene3D" id="3.10.520.10">
    <property type="entry name" value="ApbE-like domains"/>
    <property type="match status" value="1"/>
</dbReference>
<accession>A0A0U9HDN5</accession>
<dbReference type="SUPFAM" id="SSF143631">
    <property type="entry name" value="ApbE-like"/>
    <property type="match status" value="1"/>
</dbReference>
<dbReference type="NCBIfam" id="NF003323">
    <property type="entry name" value="PRK04334.1-3"/>
    <property type="match status" value="1"/>
</dbReference>
<name>A0A0U9HDN5_9FIRM</name>
<gene>
    <name evidence="1" type="ORF">TSYNT_6296</name>
</gene>
<protein>
    <submittedName>
        <fullName evidence="1">Uncharacterized protein</fullName>
    </submittedName>
</protein>
<dbReference type="Proteomes" id="UP000062160">
    <property type="component" value="Unassembled WGS sequence"/>
</dbReference>
<dbReference type="InterPro" id="IPR003374">
    <property type="entry name" value="ApbE-like_sf"/>
</dbReference>
<sequence>MYQKRFYRDYMKAEGLVKFNVTEYESDLEIISKSDLKNEATIELKKYRGEISDYIKSCPEFLTSLVPVNPAEDAPVIVKHMCRASRAAGVGPMAAVAGAISEYVGKALEKYSDEIIIENGGDIYIKSSRERHVLVYAGKSPLSNKIALLFPPSENSIGVCTSSGTVGHSLSFGKADAAVVVSHDTLLADAAATAVGNRVKTPEDIQAGIDFARSIPGVEGVLIIIKDKMGVWGNITLTRP</sequence>
<dbReference type="OrthoDB" id="9787842at2"/>
<organism evidence="1">
    <name type="scientific">Tepidanaerobacter syntrophicus</name>
    <dbReference type="NCBI Taxonomy" id="224999"/>
    <lineage>
        <taxon>Bacteria</taxon>
        <taxon>Bacillati</taxon>
        <taxon>Bacillota</taxon>
        <taxon>Clostridia</taxon>
        <taxon>Thermosediminibacterales</taxon>
        <taxon>Tepidanaerobacteraceae</taxon>
        <taxon>Tepidanaerobacter</taxon>
    </lineage>
</organism>
<dbReference type="AlphaFoldDB" id="A0A0U9HDN5"/>
<dbReference type="PIRSF" id="PIRSF006421">
    <property type="entry name" value="UCP006421"/>
    <property type="match status" value="1"/>
</dbReference>
<reference evidence="1" key="1">
    <citation type="journal article" date="2016" name="Genome Announc.">
        <title>Draft Genome Sequence of the Syntrophic Lactate-Degrading Bacterium Tepidanaerobacter syntrophicus JLT.</title>
        <authorList>
            <person name="Matsuura N."/>
            <person name="Ohashi A."/>
            <person name="Tourlousse D.M."/>
            <person name="Sekiguchi Y."/>
        </authorList>
    </citation>
    <scope>NUCLEOTIDE SEQUENCE [LARGE SCALE GENOMIC DNA]</scope>
    <source>
        <strain evidence="1">JL</strain>
    </source>
</reference>
<dbReference type="RefSeq" id="WP_059032182.1">
    <property type="nucleotide sequence ID" value="NZ_BSDN01000003.1"/>
</dbReference>
<keyword evidence="2" id="KW-1185">Reference proteome</keyword>
<dbReference type="InterPro" id="IPR007183">
    <property type="entry name" value="UPF0280"/>
</dbReference>
<evidence type="ECO:0000313" key="1">
    <source>
        <dbReference type="EMBL" id="GAQ24912.1"/>
    </source>
</evidence>
<dbReference type="EMBL" id="DF977000">
    <property type="protein sequence ID" value="GAQ24912.1"/>
    <property type="molecule type" value="Genomic_DNA"/>
</dbReference>
<evidence type="ECO:0000313" key="2">
    <source>
        <dbReference type="Proteomes" id="UP000062160"/>
    </source>
</evidence>
<proteinExistence type="predicted"/>